<feature type="chain" id="PRO_5016347498" description="DUF302 domain-containing protein" evidence="1">
    <location>
        <begin position="19"/>
        <end position="163"/>
    </location>
</feature>
<dbReference type="AlphaFoldDB" id="A0A317C4P5"/>
<dbReference type="EMBL" id="QGKL01000043">
    <property type="protein sequence ID" value="PWQ93171.1"/>
    <property type="molecule type" value="Genomic_DNA"/>
</dbReference>
<dbReference type="InterPro" id="IPR035923">
    <property type="entry name" value="TT1751-like_sf"/>
</dbReference>
<evidence type="ECO:0000313" key="4">
    <source>
        <dbReference type="Proteomes" id="UP000245506"/>
    </source>
</evidence>
<keyword evidence="1" id="KW-0732">Signal</keyword>
<reference evidence="3 4" key="1">
    <citation type="submission" date="2018-05" db="EMBL/GenBank/DDBJ databases">
        <title>Leucothrix arctica sp. nov., isolated from Arctic seawater.</title>
        <authorList>
            <person name="Choi A."/>
            <person name="Baek K."/>
        </authorList>
    </citation>
    <scope>NUCLEOTIDE SEQUENCE [LARGE SCALE GENOMIC DNA]</scope>
    <source>
        <strain evidence="3 4">IMCC9719</strain>
    </source>
</reference>
<comment type="caution">
    <text evidence="3">The sequence shown here is derived from an EMBL/GenBank/DDBJ whole genome shotgun (WGS) entry which is preliminary data.</text>
</comment>
<organism evidence="3 4">
    <name type="scientific">Leucothrix arctica</name>
    <dbReference type="NCBI Taxonomy" id="1481894"/>
    <lineage>
        <taxon>Bacteria</taxon>
        <taxon>Pseudomonadati</taxon>
        <taxon>Pseudomonadota</taxon>
        <taxon>Gammaproteobacteria</taxon>
        <taxon>Thiotrichales</taxon>
        <taxon>Thiotrichaceae</taxon>
        <taxon>Leucothrix</taxon>
    </lineage>
</organism>
<dbReference type="PANTHER" id="PTHR38342">
    <property type="entry name" value="SLR5037 PROTEIN"/>
    <property type="match status" value="1"/>
</dbReference>
<feature type="domain" description="DUF302" evidence="2">
    <location>
        <begin position="68"/>
        <end position="130"/>
    </location>
</feature>
<gene>
    <name evidence="3" type="ORF">DKT75_21010</name>
</gene>
<protein>
    <recommendedName>
        <fullName evidence="2">DUF302 domain-containing protein</fullName>
    </recommendedName>
</protein>
<dbReference type="PANTHER" id="PTHR38342:SF2">
    <property type="entry name" value="INNER MEMBRANE OR EXPORTED"/>
    <property type="match status" value="1"/>
</dbReference>
<evidence type="ECO:0000313" key="3">
    <source>
        <dbReference type="EMBL" id="PWQ93171.1"/>
    </source>
</evidence>
<dbReference type="InterPro" id="IPR005180">
    <property type="entry name" value="DUF302"/>
</dbReference>
<dbReference type="OrthoDB" id="9799367at2"/>
<dbReference type="CDD" id="cd14797">
    <property type="entry name" value="DUF302"/>
    <property type="match status" value="1"/>
</dbReference>
<accession>A0A317C4P5</accession>
<dbReference type="RefSeq" id="WP_109826769.1">
    <property type="nucleotide sequence ID" value="NZ_QGKL01000043.1"/>
</dbReference>
<dbReference type="SUPFAM" id="SSF103247">
    <property type="entry name" value="TT1751-like"/>
    <property type="match status" value="1"/>
</dbReference>
<sequence>MKKNLLCTLLLAAVPLTAAFAGTSDKAEKSDNAEKTTVVIPSVFSVKDTADKLSAILKSKGLTEFARINHAENAEKAGMKLRPTELMIFGNPKVGTPLMLCAQTVAIDLPQKMLIWQDEADKVWLSYNTPDYLKKRHSIEGCDEVLGKITNVLGALSKAATSK</sequence>
<dbReference type="Pfam" id="PF03625">
    <property type="entry name" value="DUF302"/>
    <property type="match status" value="1"/>
</dbReference>
<name>A0A317C4P5_9GAMM</name>
<proteinExistence type="predicted"/>
<dbReference type="Gene3D" id="3.30.310.70">
    <property type="entry name" value="TT1751-like domain"/>
    <property type="match status" value="1"/>
</dbReference>
<dbReference type="Proteomes" id="UP000245506">
    <property type="component" value="Unassembled WGS sequence"/>
</dbReference>
<evidence type="ECO:0000256" key="1">
    <source>
        <dbReference type="SAM" id="SignalP"/>
    </source>
</evidence>
<evidence type="ECO:0000259" key="2">
    <source>
        <dbReference type="Pfam" id="PF03625"/>
    </source>
</evidence>
<feature type="signal peptide" evidence="1">
    <location>
        <begin position="1"/>
        <end position="18"/>
    </location>
</feature>
<keyword evidence="4" id="KW-1185">Reference proteome</keyword>